<comment type="caution">
    <text evidence="1">The sequence shown here is derived from an EMBL/GenBank/DDBJ whole genome shotgun (WGS) entry which is preliminary data.</text>
</comment>
<dbReference type="AlphaFoldDB" id="A0A2R6AVI3"/>
<name>A0A2R6AVI3_9ARCH</name>
<gene>
    <name evidence="1" type="ORF">B9Q08_04780</name>
</gene>
<dbReference type="EMBL" id="NEXJ01000084">
    <property type="protein sequence ID" value="PSN90401.1"/>
    <property type="molecule type" value="Genomic_DNA"/>
</dbReference>
<evidence type="ECO:0000313" key="2">
    <source>
        <dbReference type="Proteomes" id="UP000240490"/>
    </source>
</evidence>
<protein>
    <recommendedName>
        <fullName evidence="3">CDC48 N-terminal subdomain domain-containing protein</fullName>
    </recommendedName>
</protein>
<sequence length="94" mass="10349">MTSRLPERRLRLRRKTDVAPTAARMNSKVVQELQIKDKIDVVIAGKKKLELSVIPVDDVPPNEVHCNESTLARSGIADNSIATIRASQGVSTDE</sequence>
<proteinExistence type="predicted"/>
<reference evidence="1 2" key="1">
    <citation type="submission" date="2017-04" db="EMBL/GenBank/DDBJ databases">
        <title>Novel microbial lineages endemic to geothermal iron-oxide mats fill important gaps in the evolutionary history of Archaea.</title>
        <authorList>
            <person name="Jay Z.J."/>
            <person name="Beam J.P."/>
            <person name="Dlakic M."/>
            <person name="Rusch D.B."/>
            <person name="Kozubal M.A."/>
            <person name="Inskeep W.P."/>
        </authorList>
    </citation>
    <scope>NUCLEOTIDE SEQUENCE [LARGE SCALE GENOMIC DNA]</scope>
    <source>
        <strain evidence="1">ECH_B_SAG-M15</strain>
    </source>
</reference>
<evidence type="ECO:0000313" key="1">
    <source>
        <dbReference type="EMBL" id="PSN90401.1"/>
    </source>
</evidence>
<accession>A0A2R6AVI3</accession>
<dbReference type="Proteomes" id="UP000240490">
    <property type="component" value="Unassembled WGS sequence"/>
</dbReference>
<evidence type="ECO:0008006" key="3">
    <source>
        <dbReference type="Google" id="ProtNLM"/>
    </source>
</evidence>
<organism evidence="1 2">
    <name type="scientific">Candidatus Marsarchaeota G2 archaeon ECH_B_SAG-M15</name>
    <dbReference type="NCBI Taxonomy" id="1978162"/>
    <lineage>
        <taxon>Archaea</taxon>
        <taxon>Candidatus Marsarchaeota</taxon>
        <taxon>Candidatus Marsarchaeota group 2</taxon>
    </lineage>
</organism>